<protein>
    <submittedName>
        <fullName evidence="1">Uncharacterized protein</fullName>
    </submittedName>
</protein>
<dbReference type="EMBL" id="BQNB010019915">
    <property type="protein sequence ID" value="GJT90380.1"/>
    <property type="molecule type" value="Genomic_DNA"/>
</dbReference>
<accession>A0ABQ5HRP5</accession>
<proteinExistence type="predicted"/>
<evidence type="ECO:0000313" key="1">
    <source>
        <dbReference type="EMBL" id="GJT90380.1"/>
    </source>
</evidence>
<comment type="caution">
    <text evidence="1">The sequence shown here is derived from an EMBL/GenBank/DDBJ whole genome shotgun (WGS) entry which is preliminary data.</text>
</comment>
<sequence>MPQRMARLEEDVHEIRGVLTGQREVIDAMARDFSKFSTWVTTGLERMMDRTGVTYTPYSKTHIPYQRRVRRRAEAEDIAACLVEYVKLWDDWEVEGYGNANLVIKKYLVKVNKRHAFWSLNKDILKITILKTNTSYSSRRYSVSMPELAKDHEGNKPIRHIQKKAIRRIKDIVCEDSGRYQAWSLLQETLIRRIQSLGYALSRPTPDSIDRKLKNEF</sequence>
<reference evidence="1" key="1">
    <citation type="journal article" date="2022" name="Int. J. Mol. Sci.">
        <title>Draft Genome of Tanacetum Coccineum: Genomic Comparison of Closely Related Tanacetum-Family Plants.</title>
        <authorList>
            <person name="Yamashiro T."/>
            <person name="Shiraishi A."/>
            <person name="Nakayama K."/>
            <person name="Satake H."/>
        </authorList>
    </citation>
    <scope>NUCLEOTIDE SEQUENCE</scope>
</reference>
<name>A0ABQ5HRP5_9ASTR</name>
<evidence type="ECO:0000313" key="2">
    <source>
        <dbReference type="Proteomes" id="UP001151760"/>
    </source>
</evidence>
<dbReference type="Proteomes" id="UP001151760">
    <property type="component" value="Unassembled WGS sequence"/>
</dbReference>
<reference evidence="1" key="2">
    <citation type="submission" date="2022-01" db="EMBL/GenBank/DDBJ databases">
        <authorList>
            <person name="Yamashiro T."/>
            <person name="Shiraishi A."/>
            <person name="Satake H."/>
            <person name="Nakayama K."/>
        </authorList>
    </citation>
    <scope>NUCLEOTIDE SEQUENCE</scope>
</reference>
<gene>
    <name evidence="1" type="ORF">Tco_1079225</name>
</gene>
<organism evidence="1 2">
    <name type="scientific">Tanacetum coccineum</name>
    <dbReference type="NCBI Taxonomy" id="301880"/>
    <lineage>
        <taxon>Eukaryota</taxon>
        <taxon>Viridiplantae</taxon>
        <taxon>Streptophyta</taxon>
        <taxon>Embryophyta</taxon>
        <taxon>Tracheophyta</taxon>
        <taxon>Spermatophyta</taxon>
        <taxon>Magnoliopsida</taxon>
        <taxon>eudicotyledons</taxon>
        <taxon>Gunneridae</taxon>
        <taxon>Pentapetalae</taxon>
        <taxon>asterids</taxon>
        <taxon>campanulids</taxon>
        <taxon>Asterales</taxon>
        <taxon>Asteraceae</taxon>
        <taxon>Asteroideae</taxon>
        <taxon>Anthemideae</taxon>
        <taxon>Anthemidinae</taxon>
        <taxon>Tanacetum</taxon>
    </lineage>
</organism>
<keyword evidence="2" id="KW-1185">Reference proteome</keyword>